<gene>
    <name evidence="2" type="ORF">A4X09_0g5860</name>
</gene>
<reference evidence="2" key="1">
    <citation type="submission" date="2016-04" db="EMBL/GenBank/DDBJ databases">
        <authorList>
            <person name="Nguyen H.D."/>
            <person name="Samba Siva P."/>
            <person name="Cullis J."/>
            <person name="Levesque C.A."/>
            <person name="Hambleton S."/>
        </authorList>
    </citation>
    <scope>NUCLEOTIDE SEQUENCE</scope>
    <source>
        <strain evidence="2">DAOMC 236422</strain>
    </source>
</reference>
<protein>
    <recommendedName>
        <fullName evidence="4">FIST domain-containing protein</fullName>
    </recommendedName>
</protein>
<feature type="region of interest" description="Disordered" evidence="1">
    <location>
        <begin position="192"/>
        <end position="215"/>
    </location>
</feature>
<organism evidence="2 3">
    <name type="scientific">Tilletia walkeri</name>
    <dbReference type="NCBI Taxonomy" id="117179"/>
    <lineage>
        <taxon>Eukaryota</taxon>
        <taxon>Fungi</taxon>
        <taxon>Dikarya</taxon>
        <taxon>Basidiomycota</taxon>
        <taxon>Ustilaginomycotina</taxon>
        <taxon>Exobasidiomycetes</taxon>
        <taxon>Tilletiales</taxon>
        <taxon>Tilletiaceae</taxon>
        <taxon>Tilletia</taxon>
    </lineage>
</organism>
<comment type="caution">
    <text evidence="2">The sequence shown here is derived from an EMBL/GenBank/DDBJ whole genome shotgun (WGS) entry which is preliminary data.</text>
</comment>
<proteinExistence type="predicted"/>
<keyword evidence="3" id="KW-1185">Reference proteome</keyword>
<evidence type="ECO:0008006" key="4">
    <source>
        <dbReference type="Google" id="ProtNLM"/>
    </source>
</evidence>
<evidence type="ECO:0000256" key="1">
    <source>
        <dbReference type="SAM" id="MobiDB-lite"/>
    </source>
</evidence>
<dbReference type="EMBL" id="LWDG02000328">
    <property type="protein sequence ID" value="KAE8266490.1"/>
    <property type="molecule type" value="Genomic_DNA"/>
</dbReference>
<evidence type="ECO:0000313" key="3">
    <source>
        <dbReference type="Proteomes" id="UP000078113"/>
    </source>
</evidence>
<dbReference type="AlphaFoldDB" id="A0A8X7N6D3"/>
<accession>A0A8X7N6D3</accession>
<reference evidence="2" key="2">
    <citation type="journal article" date="2019" name="IMA Fungus">
        <title>Genome sequencing and comparison of five Tilletia species to identify candidate genes for the detection of regulated species infecting wheat.</title>
        <authorList>
            <person name="Nguyen H.D.T."/>
            <person name="Sultana T."/>
            <person name="Kesanakurti P."/>
            <person name="Hambleton S."/>
        </authorList>
    </citation>
    <scope>NUCLEOTIDE SEQUENCE</scope>
    <source>
        <strain evidence="2">DAOMC 236422</strain>
    </source>
</reference>
<name>A0A8X7N6D3_9BASI</name>
<feature type="region of interest" description="Disordered" evidence="1">
    <location>
        <begin position="575"/>
        <end position="602"/>
    </location>
</feature>
<evidence type="ECO:0000313" key="2">
    <source>
        <dbReference type="EMBL" id="KAE8266490.1"/>
    </source>
</evidence>
<sequence>MMLSRSSTLALIRCSRTRCPTLTRSYAQAAGQQKPWKAPAPALATANTLTLFSADPAAIIIALRSTLAGLLDVAARASSLDGNSDSPPAKNSVLLYALSKNFPPDMLQHALALLNGDQGTGTESASPDIIRLGTLSNCIPLGLLPQHAVSNSDLTDPDEPLHSVALSLLPGSHATPFQSHLAGRAKVQVGRWMHQKERRSRGPESHPADNGQQEAAPSWKNLWGRENAHAELPDSIAKIDTSSHLATILFSDPAPHGLLEGLDSHFPQSSLLGLIAPPTPFESNGRRDQTLLFSHSAEGQGGGGQQQAAFANGAVGVVLHNSPASSSSTQARPALDRPFPDGLVALPLRNAGDGRKRHALTRARGNIISQLNNSNAAQVFLADLHARRAVGSSTSAQNERVSDREMASAAGKEEEFYVGVFKTPEAVEGGMPLAEEPILIAPLLSGAPSRGTLSLDTETDLGPGPGKFNQAGEDLGLYVQFFYRPKSKKAAKSSSTHTSASTLQPLSIPGPDPTIWAMPRFLFLTLPSTWAEHASETTARKNAALEASTEVRKPKVMALPNLFVAASEKGWVGKDSVVGGEEGENRKKEEEEGGSGVVERLERQTQWGNVPFGRAVLSLRSRG</sequence>
<dbReference type="Proteomes" id="UP000078113">
    <property type="component" value="Unassembled WGS sequence"/>
</dbReference>